<name>A0ABW7GMY0_9BURK</name>
<dbReference type="Proteomes" id="UP001606302">
    <property type="component" value="Unassembled WGS sequence"/>
</dbReference>
<keyword evidence="4" id="KW-1185">Reference proteome</keyword>
<proteinExistence type="predicted"/>
<dbReference type="EMBL" id="JBIGHX010000006">
    <property type="protein sequence ID" value="MFG6463300.1"/>
    <property type="molecule type" value="Genomic_DNA"/>
</dbReference>
<gene>
    <name evidence="3" type="ORF">ACG04Q_17135</name>
</gene>
<dbReference type="EC" id="3.-.-.-" evidence="3"/>
<dbReference type="PANTHER" id="PTHR43283">
    <property type="entry name" value="BETA-LACTAMASE-RELATED"/>
    <property type="match status" value="1"/>
</dbReference>
<keyword evidence="3" id="KW-0378">Hydrolase</keyword>
<evidence type="ECO:0000259" key="2">
    <source>
        <dbReference type="Pfam" id="PF00144"/>
    </source>
</evidence>
<dbReference type="Pfam" id="PF00144">
    <property type="entry name" value="Beta-lactamase"/>
    <property type="match status" value="1"/>
</dbReference>
<dbReference type="Gene3D" id="3.40.710.10">
    <property type="entry name" value="DD-peptidase/beta-lactamase superfamily"/>
    <property type="match status" value="1"/>
</dbReference>
<accession>A0ABW7GMY0</accession>
<evidence type="ECO:0000313" key="3">
    <source>
        <dbReference type="EMBL" id="MFG6463300.1"/>
    </source>
</evidence>
<dbReference type="RefSeq" id="WP_394512257.1">
    <property type="nucleotide sequence ID" value="NZ_JBIGHX010000006.1"/>
</dbReference>
<organism evidence="3 4">
    <name type="scientific">Pelomonas lactea</name>
    <dbReference type="NCBI Taxonomy" id="3299030"/>
    <lineage>
        <taxon>Bacteria</taxon>
        <taxon>Pseudomonadati</taxon>
        <taxon>Pseudomonadota</taxon>
        <taxon>Betaproteobacteria</taxon>
        <taxon>Burkholderiales</taxon>
        <taxon>Sphaerotilaceae</taxon>
        <taxon>Roseateles</taxon>
    </lineage>
</organism>
<sequence>MTRWLALAASGGLSLPLSLALAAPGAPPATAPTPAELAGLLARFDVPGVAVATLKACEPVAEPVVAGRATLAPDRPVTPATVFEAASLSKPVFAWLVMQLADEKLIDLDRPLAETFDYARIPDKAAYAKLTPRLVLTHRTGLPNWVGGDVEFPQRTAPIPFKHPPGTANSYSGEAFQLLQAFVEHTTGRSLQALFQARLGHVMPQSTFVRPLRPGTVASRGYASAAQASGGRDMTTLTDHALSAASLVTTAQDYARFLSLVCRREGLSRAAYDDLLRPQAPVPGDEPPGPMSRGLGWAITRLVDGTTLVSHNGSNGEYRAFAGFVRDSRDGIVILTNGVRGRALIEALLELPPAPAAGASAP</sequence>
<comment type="caution">
    <text evidence="3">The sequence shown here is derived from an EMBL/GenBank/DDBJ whole genome shotgun (WGS) entry which is preliminary data.</text>
</comment>
<dbReference type="PANTHER" id="PTHR43283:SF18">
    <property type="match status" value="1"/>
</dbReference>
<dbReference type="InterPro" id="IPR050789">
    <property type="entry name" value="Diverse_Enzym_Activities"/>
</dbReference>
<evidence type="ECO:0000256" key="1">
    <source>
        <dbReference type="SAM" id="SignalP"/>
    </source>
</evidence>
<protein>
    <submittedName>
        <fullName evidence="3">Serine hydrolase domain-containing protein</fullName>
        <ecNumber evidence="3">3.-.-.-</ecNumber>
    </submittedName>
</protein>
<dbReference type="InterPro" id="IPR001466">
    <property type="entry name" value="Beta-lactam-related"/>
</dbReference>
<feature type="domain" description="Beta-lactamase-related" evidence="2">
    <location>
        <begin position="42"/>
        <end position="340"/>
    </location>
</feature>
<evidence type="ECO:0000313" key="4">
    <source>
        <dbReference type="Proteomes" id="UP001606302"/>
    </source>
</evidence>
<feature type="signal peptide" evidence="1">
    <location>
        <begin position="1"/>
        <end position="22"/>
    </location>
</feature>
<dbReference type="GO" id="GO:0016787">
    <property type="term" value="F:hydrolase activity"/>
    <property type="evidence" value="ECO:0007669"/>
    <property type="project" value="UniProtKB-KW"/>
</dbReference>
<feature type="chain" id="PRO_5047503419" evidence="1">
    <location>
        <begin position="23"/>
        <end position="362"/>
    </location>
</feature>
<dbReference type="InterPro" id="IPR012338">
    <property type="entry name" value="Beta-lactam/transpept-like"/>
</dbReference>
<dbReference type="SUPFAM" id="SSF56601">
    <property type="entry name" value="beta-lactamase/transpeptidase-like"/>
    <property type="match status" value="1"/>
</dbReference>
<reference evidence="3 4" key="1">
    <citation type="submission" date="2024-08" db="EMBL/GenBank/DDBJ databases">
        <authorList>
            <person name="Lu H."/>
        </authorList>
    </citation>
    <scope>NUCLEOTIDE SEQUENCE [LARGE SCALE GENOMIC DNA]</scope>
    <source>
        <strain evidence="3 4">DXS20W</strain>
    </source>
</reference>
<keyword evidence="1" id="KW-0732">Signal</keyword>